<evidence type="ECO:0000256" key="7">
    <source>
        <dbReference type="ARBA" id="ARBA00023136"/>
    </source>
</evidence>
<evidence type="ECO:0000313" key="10">
    <source>
        <dbReference type="EMBL" id="MEJ2863352.1"/>
    </source>
</evidence>
<dbReference type="Proteomes" id="UP001369736">
    <property type="component" value="Unassembled WGS sequence"/>
</dbReference>
<feature type="transmembrane region" description="Helical" evidence="9">
    <location>
        <begin position="174"/>
        <end position="202"/>
    </location>
</feature>
<keyword evidence="4" id="KW-0808">Transferase</keyword>
<evidence type="ECO:0000313" key="11">
    <source>
        <dbReference type="Proteomes" id="UP001369736"/>
    </source>
</evidence>
<dbReference type="EMBL" id="JBBEGM010000008">
    <property type="protein sequence ID" value="MEJ2863352.1"/>
    <property type="molecule type" value="Genomic_DNA"/>
</dbReference>
<comment type="subcellular location">
    <subcellularLocation>
        <location evidence="1">Cell membrane</location>
        <topology evidence="1">Multi-pass membrane protein</topology>
    </subcellularLocation>
</comment>
<protein>
    <recommendedName>
        <fullName evidence="12">Dolichyl-phosphate-mannose-protein mannosyltransferase</fullName>
    </recommendedName>
</protein>
<feature type="transmembrane region" description="Helical" evidence="9">
    <location>
        <begin position="294"/>
        <end position="312"/>
    </location>
</feature>
<evidence type="ECO:0000256" key="5">
    <source>
        <dbReference type="ARBA" id="ARBA00022692"/>
    </source>
</evidence>
<dbReference type="PANTHER" id="PTHR33908">
    <property type="entry name" value="MANNOSYLTRANSFERASE YKCB-RELATED"/>
    <property type="match status" value="1"/>
</dbReference>
<evidence type="ECO:0000256" key="8">
    <source>
        <dbReference type="SAM" id="MobiDB-lite"/>
    </source>
</evidence>
<feature type="transmembrane region" description="Helical" evidence="9">
    <location>
        <begin position="37"/>
        <end position="55"/>
    </location>
</feature>
<keyword evidence="11" id="KW-1185">Reference proteome</keyword>
<feature type="compositionally biased region" description="Basic and acidic residues" evidence="8">
    <location>
        <begin position="8"/>
        <end position="21"/>
    </location>
</feature>
<keyword evidence="6 9" id="KW-1133">Transmembrane helix</keyword>
<dbReference type="RefSeq" id="WP_337704715.1">
    <property type="nucleotide sequence ID" value="NZ_JBBEGM010000008.1"/>
</dbReference>
<organism evidence="10 11">
    <name type="scientific">Actinomycetospora flava</name>
    <dbReference type="NCBI Taxonomy" id="3129232"/>
    <lineage>
        <taxon>Bacteria</taxon>
        <taxon>Bacillati</taxon>
        <taxon>Actinomycetota</taxon>
        <taxon>Actinomycetes</taxon>
        <taxon>Pseudonocardiales</taxon>
        <taxon>Pseudonocardiaceae</taxon>
        <taxon>Actinomycetospora</taxon>
    </lineage>
</organism>
<reference evidence="10 11" key="1">
    <citation type="submission" date="2024-03" db="EMBL/GenBank/DDBJ databases">
        <title>Actinomycetospora sp. OC33-EN07, a novel actinomycete isolated from wild orchid (Aerides multiflora).</title>
        <authorList>
            <person name="Suriyachadkun C."/>
        </authorList>
    </citation>
    <scope>NUCLEOTIDE SEQUENCE [LARGE SCALE GENOMIC DNA]</scope>
    <source>
        <strain evidence="10 11">OC33-EN07</strain>
    </source>
</reference>
<dbReference type="InterPro" id="IPR050297">
    <property type="entry name" value="LipidA_mod_glycosyltrf_83"/>
</dbReference>
<accession>A0ABU8M8H9</accession>
<dbReference type="PANTHER" id="PTHR33908:SF11">
    <property type="entry name" value="MEMBRANE PROTEIN"/>
    <property type="match status" value="1"/>
</dbReference>
<evidence type="ECO:0000256" key="1">
    <source>
        <dbReference type="ARBA" id="ARBA00004651"/>
    </source>
</evidence>
<keyword evidence="5 9" id="KW-0812">Transmembrane</keyword>
<evidence type="ECO:0000256" key="6">
    <source>
        <dbReference type="ARBA" id="ARBA00022989"/>
    </source>
</evidence>
<evidence type="ECO:0008006" key="12">
    <source>
        <dbReference type="Google" id="ProtNLM"/>
    </source>
</evidence>
<feature type="transmembrane region" description="Helical" evidence="9">
    <location>
        <begin position="92"/>
        <end position="125"/>
    </location>
</feature>
<proteinExistence type="predicted"/>
<keyword evidence="7 9" id="KW-0472">Membrane</keyword>
<feature type="transmembrane region" description="Helical" evidence="9">
    <location>
        <begin position="262"/>
        <end position="287"/>
    </location>
</feature>
<keyword evidence="3" id="KW-0328">Glycosyltransferase</keyword>
<feature type="transmembrane region" description="Helical" evidence="9">
    <location>
        <begin position="318"/>
        <end position="337"/>
    </location>
</feature>
<keyword evidence="2" id="KW-1003">Cell membrane</keyword>
<feature type="transmembrane region" description="Helical" evidence="9">
    <location>
        <begin position="146"/>
        <end position="168"/>
    </location>
</feature>
<feature type="transmembrane region" description="Helical" evidence="9">
    <location>
        <begin position="209"/>
        <end position="229"/>
    </location>
</feature>
<gene>
    <name evidence="10" type="ORF">WCD58_19445</name>
</gene>
<evidence type="ECO:0000256" key="2">
    <source>
        <dbReference type="ARBA" id="ARBA00022475"/>
    </source>
</evidence>
<comment type="caution">
    <text evidence="10">The sequence shown here is derived from an EMBL/GenBank/DDBJ whole genome shotgun (WGS) entry which is preliminary data.</text>
</comment>
<sequence length="490" mass="52241">MTVLGEPRTADERRTPDRRGAVDGGAWRARARRWWPAAWGAVLGAVLFAVAHRAMPDDALISLSFARNLAEHGQWALTTGIEVHTATSPLNIWLLAALHLLTGGHAFLAAGALLAITLAATALWLRDLGGDRVALLGTALLASSPLLGSAVGLETYLAVAVLVGLVRYAADGRWLPAGVLLGAAVLTRPDLLAAALVALLVLLPGAPRLWRALPVGLAVALPWHLFAWWRFGSAWPHTVPIKGNGRGWFDGSFYLWNSWPDFFLVSFTGVTVVALATAAGGLAGAAWSLWTRRWVPVALAAGAVVHFAALGLSHAPPMMYYAGPPIGALAVALVLAADTVRWGWIVPAGLVAAGVAVSVLHGPGWADGLAPVRQNWATNPEYEAIARDLPTDGVVYSSTEIGALAFYCQDRGCTVVDGVLADPGRVDQRWVAPWRAERPWTALNYRHYRPPAPIPARWRLEMGPAEPRPGDWPITRAPGVHQVARLVPEG</sequence>
<evidence type="ECO:0000256" key="4">
    <source>
        <dbReference type="ARBA" id="ARBA00022679"/>
    </source>
</evidence>
<feature type="transmembrane region" description="Helical" evidence="9">
    <location>
        <begin position="344"/>
        <end position="365"/>
    </location>
</feature>
<name>A0ABU8M8H9_9PSEU</name>
<evidence type="ECO:0000256" key="9">
    <source>
        <dbReference type="SAM" id="Phobius"/>
    </source>
</evidence>
<evidence type="ECO:0000256" key="3">
    <source>
        <dbReference type="ARBA" id="ARBA00022676"/>
    </source>
</evidence>
<feature type="region of interest" description="Disordered" evidence="8">
    <location>
        <begin position="1"/>
        <end position="22"/>
    </location>
</feature>